<sequence>MNAEIKCKPNSLDLKEKMILYKNNIINIVLNCFKKKFHIRKFEIKIIDMLTFCILFLLQIEHSYAHNNGIYQSYAVSSELPIASEIGVKIMERGGNAVDAAIGICIAIGIENAFSSGIGGGGFALVKKRGESEPAYMLDFREKSGENFVLSDYIKNPEKTSVGGAAVAIPSEVRGLKHLHDKMGKLPWSKLFTECIELCKNFRVSKEIKKRIERHKEFILKDRGLSEIYSRNGVLLSEGDYIERKNYMKTLEIISKDPESFYVGDLSKHMIKSINSNGGNVTERDFENVQPVERKVITEKYKDYNVYTTSLPSSGALVIKALKLLERYDLVEIYKTSKKNNKARHIHLLVEILKFVMSQRGIMGDPKYLPAFNTVTEDLFGKTNLDIIFKKLNTEKTLKFEEYNVNEFNVVDHGTTHINVVDKDGLAVALTSTINLEWGAKFMDPITGIIFNNQIDDFYFPKSFDENSRVANIAGPNKIPLSSIAPVILENKEEMILLGAAGGIRIPTSIIEVLFWLSLDFDLKQAIDKPRLHHQLDPNVLYVEWSEDAKVQEYLRSLGHKVETSNTNSIFTSVQGIKIDYKNNKKRIHAVSDKRKGGMTAGK</sequence>
<gene>
    <name evidence="4" type="ORF">VNE69_11138</name>
</gene>
<comment type="pathway">
    <text evidence="3">Sulfur metabolism; glutathione metabolism.</text>
</comment>
<evidence type="ECO:0000256" key="2">
    <source>
        <dbReference type="PIRSR" id="PIRSR600101-2"/>
    </source>
</evidence>
<feature type="binding site" evidence="2">
    <location>
        <begin position="482"/>
        <end position="483"/>
    </location>
    <ligand>
        <name>L-glutamate</name>
        <dbReference type="ChEBI" id="CHEBI:29985"/>
    </ligand>
</feature>
<dbReference type="PANTHER" id="PTHR11686">
    <property type="entry name" value="GAMMA GLUTAMYL TRANSPEPTIDASE"/>
    <property type="match status" value="1"/>
</dbReference>
<evidence type="ECO:0000313" key="4">
    <source>
        <dbReference type="EMBL" id="WUR04975.1"/>
    </source>
</evidence>
<dbReference type="Pfam" id="PF01019">
    <property type="entry name" value="G_glu_transpept"/>
    <property type="match status" value="1"/>
</dbReference>
<feature type="binding site" evidence="2">
    <location>
        <position position="503"/>
    </location>
    <ligand>
        <name>L-glutamate</name>
        <dbReference type="ChEBI" id="CHEBI:29985"/>
    </ligand>
</feature>
<dbReference type="GO" id="GO:0036374">
    <property type="term" value="F:glutathione hydrolase activity"/>
    <property type="evidence" value="ECO:0007669"/>
    <property type="project" value="UniProtKB-UniRule"/>
</dbReference>
<reference evidence="4" key="1">
    <citation type="journal article" date="2024" name="BMC Genomics">
        <title>Functional annotation of a divergent genome using sequence and structure-based similarity.</title>
        <authorList>
            <person name="Svedberg D."/>
            <person name="Winiger R.R."/>
            <person name="Berg A."/>
            <person name="Sharma H."/>
            <person name="Tellgren-Roth C."/>
            <person name="Debrunner-Vossbrinck B.A."/>
            <person name="Vossbrinck C.R."/>
            <person name="Barandun J."/>
        </authorList>
    </citation>
    <scope>NUCLEOTIDE SEQUENCE</scope>
    <source>
        <strain evidence="4">Illinois isolate</strain>
    </source>
</reference>
<dbReference type="InterPro" id="IPR043137">
    <property type="entry name" value="GGT_ssub_C"/>
</dbReference>
<comment type="catalytic activity">
    <reaction evidence="3">
        <text>an S-substituted glutathione + H2O = an S-substituted L-cysteinylglycine + L-glutamate</text>
        <dbReference type="Rhea" id="RHEA:59468"/>
        <dbReference type="ChEBI" id="CHEBI:15377"/>
        <dbReference type="ChEBI" id="CHEBI:29985"/>
        <dbReference type="ChEBI" id="CHEBI:90779"/>
        <dbReference type="ChEBI" id="CHEBI:143103"/>
        <dbReference type="EC" id="3.4.19.13"/>
    </reaction>
</comment>
<feature type="active site" description="Nucleophile" evidence="1">
    <location>
        <position position="415"/>
    </location>
</feature>
<dbReference type="InterPro" id="IPR029055">
    <property type="entry name" value="Ntn_hydrolases_N"/>
</dbReference>
<dbReference type="Proteomes" id="UP001334084">
    <property type="component" value="Chromosome 11"/>
</dbReference>
<keyword evidence="3" id="KW-0808">Transferase</keyword>
<evidence type="ECO:0000256" key="3">
    <source>
        <dbReference type="RuleBase" id="RU368068"/>
    </source>
</evidence>
<feature type="binding site" evidence="2">
    <location>
        <position position="457"/>
    </location>
    <ligand>
        <name>L-glutamate</name>
        <dbReference type="ChEBI" id="CHEBI:29985"/>
    </ligand>
</feature>
<keyword evidence="3" id="KW-0012">Acyltransferase</keyword>
<name>A0AAX4JG03_9MICR</name>
<feature type="binding site" evidence="2">
    <location>
        <position position="141"/>
    </location>
    <ligand>
        <name>L-glutamate</name>
        <dbReference type="ChEBI" id="CHEBI:29985"/>
    </ligand>
</feature>
<accession>A0AAX4JG03</accession>
<organism evidence="4 5">
    <name type="scientific">Vairimorpha necatrix</name>
    <dbReference type="NCBI Taxonomy" id="6039"/>
    <lineage>
        <taxon>Eukaryota</taxon>
        <taxon>Fungi</taxon>
        <taxon>Fungi incertae sedis</taxon>
        <taxon>Microsporidia</taxon>
        <taxon>Nosematidae</taxon>
        <taxon>Vairimorpha</taxon>
    </lineage>
</organism>
<feature type="binding site" evidence="2">
    <location>
        <begin position="433"/>
        <end position="435"/>
    </location>
    <ligand>
        <name>L-glutamate</name>
        <dbReference type="ChEBI" id="CHEBI:29985"/>
    </ligand>
</feature>
<dbReference type="InterPro" id="IPR000101">
    <property type="entry name" value="GGT_peptidase"/>
</dbReference>
<dbReference type="Gene3D" id="3.60.20.40">
    <property type="match status" value="1"/>
</dbReference>
<comment type="catalytic activity">
    <reaction evidence="3">
        <text>an N-terminal (5-L-glutamyl)-[peptide] + an alpha-amino acid = 5-L-glutamyl amino acid + an N-terminal L-alpha-aminoacyl-[peptide]</text>
        <dbReference type="Rhea" id="RHEA:23904"/>
        <dbReference type="Rhea" id="RHEA-COMP:9780"/>
        <dbReference type="Rhea" id="RHEA-COMP:9795"/>
        <dbReference type="ChEBI" id="CHEBI:77644"/>
        <dbReference type="ChEBI" id="CHEBI:78597"/>
        <dbReference type="ChEBI" id="CHEBI:78599"/>
        <dbReference type="ChEBI" id="CHEBI:78608"/>
        <dbReference type="EC" id="2.3.2.2"/>
    </reaction>
</comment>
<dbReference type="SUPFAM" id="SSF56235">
    <property type="entry name" value="N-terminal nucleophile aminohydrolases (Ntn hydrolases)"/>
    <property type="match status" value="1"/>
</dbReference>
<dbReference type="AlphaFoldDB" id="A0AAX4JG03"/>
<comment type="catalytic activity">
    <reaction evidence="3">
        <text>glutathione + H2O = L-cysteinylglycine + L-glutamate</text>
        <dbReference type="Rhea" id="RHEA:28807"/>
        <dbReference type="ChEBI" id="CHEBI:15377"/>
        <dbReference type="ChEBI" id="CHEBI:29985"/>
        <dbReference type="ChEBI" id="CHEBI:57925"/>
        <dbReference type="ChEBI" id="CHEBI:61694"/>
        <dbReference type="EC" id="3.4.19.13"/>
    </reaction>
</comment>
<dbReference type="Gene3D" id="1.10.246.130">
    <property type="match status" value="1"/>
</dbReference>
<dbReference type="InterPro" id="IPR043138">
    <property type="entry name" value="GGT_lsub"/>
</dbReference>
<dbReference type="PRINTS" id="PR01210">
    <property type="entry name" value="GGTRANSPTASE"/>
</dbReference>
<dbReference type="EC" id="2.3.2.2" evidence="3"/>
<dbReference type="GeneID" id="90542812"/>
<dbReference type="KEGG" id="vnx:VNE69_11138"/>
<dbReference type="RefSeq" id="XP_065331120.1">
    <property type="nucleotide sequence ID" value="XM_065475048.1"/>
</dbReference>
<dbReference type="GO" id="GO:0006751">
    <property type="term" value="P:glutathione catabolic process"/>
    <property type="evidence" value="ECO:0007669"/>
    <property type="project" value="UniProtKB-UniRule"/>
</dbReference>
<evidence type="ECO:0000313" key="5">
    <source>
        <dbReference type="Proteomes" id="UP001334084"/>
    </source>
</evidence>
<dbReference type="GO" id="GO:0005886">
    <property type="term" value="C:plasma membrane"/>
    <property type="evidence" value="ECO:0007669"/>
    <property type="project" value="TreeGrafter"/>
</dbReference>
<evidence type="ECO:0000256" key="1">
    <source>
        <dbReference type="PIRSR" id="PIRSR600101-1"/>
    </source>
</evidence>
<comment type="function">
    <text evidence="3">Cleaves the gamma-glutamyl peptide bond of glutathione and glutathione conjugates.</text>
</comment>
<keyword evidence="5" id="KW-1185">Reference proteome</keyword>
<protein>
    <recommendedName>
        <fullName evidence="3">Glutathione hydrolase</fullName>
        <ecNumber evidence="3">2.3.2.2</ecNumber>
        <ecNumber evidence="3">3.4.19.13</ecNumber>
    </recommendedName>
    <alternativeName>
        <fullName evidence="3">Gamma-glutamyltransferase</fullName>
    </alternativeName>
    <alternativeName>
        <fullName evidence="3">Gamma-glutamyltranspeptidase</fullName>
    </alternativeName>
</protein>
<dbReference type="GO" id="GO:0103068">
    <property type="term" value="F:leukotriene C4 gamma-glutamyl transferase activity"/>
    <property type="evidence" value="ECO:0007669"/>
    <property type="project" value="UniProtKB-EC"/>
</dbReference>
<dbReference type="PANTHER" id="PTHR11686:SF9">
    <property type="entry name" value="RE13973P"/>
    <property type="match status" value="1"/>
</dbReference>
<proteinExistence type="predicted"/>
<dbReference type="EC" id="3.4.19.13" evidence="3"/>
<keyword evidence="3" id="KW-0378">Hydrolase</keyword>
<dbReference type="EMBL" id="CP142736">
    <property type="protein sequence ID" value="WUR04975.1"/>
    <property type="molecule type" value="Genomic_DNA"/>
</dbReference>